<protein>
    <submittedName>
        <fullName evidence="1">Uncharacterized protein</fullName>
    </submittedName>
</protein>
<keyword evidence="1" id="KW-0614">Plasmid</keyword>
<dbReference type="KEGG" id="hcu:MUN79_29220"/>
<proteinExistence type="predicted"/>
<name>A0A8T9QCF3_9BACT</name>
<reference evidence="1" key="1">
    <citation type="submission" date="2022-04" db="EMBL/GenBank/DDBJ databases">
        <title>Hymenobacter sp. isolated from the air.</title>
        <authorList>
            <person name="Won M."/>
            <person name="Lee C.-M."/>
            <person name="Woen H.-Y."/>
            <person name="Kwon S.-W."/>
        </authorList>
    </citation>
    <scope>NUCLEOTIDE SEQUENCE</scope>
    <source>
        <strain evidence="1">5116S-3</strain>
        <plasmid evidence="1">unnamed2</plasmid>
    </source>
</reference>
<evidence type="ECO:0000313" key="1">
    <source>
        <dbReference type="EMBL" id="UOQ75274.1"/>
    </source>
</evidence>
<dbReference type="RefSeq" id="WP_244678607.1">
    <property type="nucleotide sequence ID" value="NZ_CP095048.1"/>
</dbReference>
<keyword evidence="2" id="KW-1185">Reference proteome</keyword>
<dbReference type="EMBL" id="CP095048">
    <property type="protein sequence ID" value="UOQ75274.1"/>
    <property type="molecule type" value="Genomic_DNA"/>
</dbReference>
<sequence length="51" mass="5356">MHVGPASTAAFKACITGSYENSYTEARKAYSGPCLGNEGQQGFLQALDSQV</sequence>
<geneLocation type="plasmid" evidence="1 2">
    <name>unnamed2</name>
</geneLocation>
<evidence type="ECO:0000313" key="2">
    <source>
        <dbReference type="Proteomes" id="UP000831796"/>
    </source>
</evidence>
<accession>A0A8T9QCF3</accession>
<dbReference type="AlphaFoldDB" id="A0A8T9QCF3"/>
<organism evidence="1 2">
    <name type="scientific">Hymenobacter cellulosilyticus</name>
    <dbReference type="NCBI Taxonomy" id="2932248"/>
    <lineage>
        <taxon>Bacteria</taxon>
        <taxon>Pseudomonadati</taxon>
        <taxon>Bacteroidota</taxon>
        <taxon>Cytophagia</taxon>
        <taxon>Cytophagales</taxon>
        <taxon>Hymenobacteraceae</taxon>
        <taxon>Hymenobacter</taxon>
    </lineage>
</organism>
<dbReference type="Proteomes" id="UP000831796">
    <property type="component" value="Plasmid unnamed2"/>
</dbReference>
<gene>
    <name evidence="1" type="ORF">MUN79_29220</name>
</gene>